<name>A0A329MGR4_9BACL</name>
<dbReference type="NCBIfam" id="TIGR00221">
    <property type="entry name" value="nagA"/>
    <property type="match status" value="1"/>
</dbReference>
<feature type="binding site" evidence="12">
    <location>
        <position position="213"/>
    </location>
    <ligand>
        <name>Zn(2+)</name>
        <dbReference type="ChEBI" id="CHEBI:29105"/>
    </ligand>
</feature>
<dbReference type="AlphaFoldDB" id="A0A329MGR4"/>
<dbReference type="PANTHER" id="PTHR11113">
    <property type="entry name" value="N-ACETYLGLUCOSAMINE-6-PHOSPHATE DEACETYLASE"/>
    <property type="match status" value="1"/>
</dbReference>
<dbReference type="EMBL" id="QMFB01000013">
    <property type="protein sequence ID" value="RAV19141.1"/>
    <property type="molecule type" value="Genomic_DNA"/>
</dbReference>
<comment type="pathway">
    <text evidence="8">Amino-sugar metabolism; N-acetylneuraminate degradation; D-fructose 6-phosphate from N-acetylneuraminate: step 4/5.</text>
</comment>
<dbReference type="RefSeq" id="WP_113032960.1">
    <property type="nucleotide sequence ID" value="NZ_QMFB01000013.1"/>
</dbReference>
<feature type="binding site" evidence="11">
    <location>
        <begin position="237"/>
        <end position="238"/>
    </location>
    <ligand>
        <name>substrate</name>
    </ligand>
</feature>
<dbReference type="GO" id="GO:0006046">
    <property type="term" value="P:N-acetylglucosamine catabolic process"/>
    <property type="evidence" value="ECO:0007669"/>
    <property type="project" value="TreeGrafter"/>
</dbReference>
<evidence type="ECO:0000256" key="8">
    <source>
        <dbReference type="ARBA" id="ARBA00060590"/>
    </source>
</evidence>
<feature type="binding site" evidence="11">
    <location>
        <position position="269"/>
    </location>
    <ligand>
        <name>substrate</name>
    </ligand>
</feature>
<comment type="caution">
    <text evidence="14">The sequence shown here is derived from an EMBL/GenBank/DDBJ whole genome shotgun (WGS) entry which is preliminary data.</text>
</comment>
<dbReference type="FunFam" id="3.20.20.140:FF:000004">
    <property type="entry name" value="N-acetylglucosamine-6-phosphate deacetylase"/>
    <property type="match status" value="1"/>
</dbReference>
<dbReference type="GO" id="GO:0008448">
    <property type="term" value="F:N-acetylglucosamine-6-phosphate deacetylase activity"/>
    <property type="evidence" value="ECO:0007669"/>
    <property type="project" value="UniProtKB-EC"/>
</dbReference>
<organism evidence="14 15">
    <name type="scientific">Paenibacillus contaminans</name>
    <dbReference type="NCBI Taxonomy" id="450362"/>
    <lineage>
        <taxon>Bacteria</taxon>
        <taxon>Bacillati</taxon>
        <taxon>Bacillota</taxon>
        <taxon>Bacilli</taxon>
        <taxon>Bacillales</taxon>
        <taxon>Paenibacillaceae</taxon>
        <taxon>Paenibacillus</taxon>
    </lineage>
</organism>
<evidence type="ECO:0000256" key="9">
    <source>
        <dbReference type="PIRNR" id="PIRNR038994"/>
    </source>
</evidence>
<dbReference type="EC" id="3.5.1.25" evidence="2"/>
<feature type="binding site" evidence="11">
    <location>
        <position position="245"/>
    </location>
    <ligand>
        <name>substrate</name>
    </ligand>
</feature>
<dbReference type="GO" id="GO:0046872">
    <property type="term" value="F:metal ion binding"/>
    <property type="evidence" value="ECO:0007669"/>
    <property type="project" value="UniProtKB-KW"/>
</dbReference>
<dbReference type="PANTHER" id="PTHR11113:SF14">
    <property type="entry name" value="N-ACETYLGLUCOSAMINE-6-PHOSPHATE DEACETYLASE"/>
    <property type="match status" value="1"/>
</dbReference>
<dbReference type="OrthoDB" id="9776488at2"/>
<dbReference type="Pfam" id="PF01979">
    <property type="entry name" value="Amidohydro_1"/>
    <property type="match status" value="1"/>
</dbReference>
<dbReference type="Gene3D" id="3.20.20.140">
    <property type="entry name" value="Metal-dependent hydrolases"/>
    <property type="match status" value="1"/>
</dbReference>
<feature type="binding site" evidence="12">
    <location>
        <position position="234"/>
    </location>
    <ligand>
        <name>Zn(2+)</name>
        <dbReference type="ChEBI" id="CHEBI:29105"/>
    </ligand>
</feature>
<dbReference type="CDD" id="cd00854">
    <property type="entry name" value="NagA"/>
    <property type="match status" value="1"/>
</dbReference>
<dbReference type="PIRSF" id="PIRSF038994">
    <property type="entry name" value="NagA"/>
    <property type="match status" value="1"/>
</dbReference>
<evidence type="ECO:0000313" key="15">
    <source>
        <dbReference type="Proteomes" id="UP000250369"/>
    </source>
</evidence>
<evidence type="ECO:0000256" key="4">
    <source>
        <dbReference type="ARBA" id="ARBA00022723"/>
    </source>
</evidence>
<dbReference type="Gene3D" id="2.30.40.10">
    <property type="entry name" value="Urease, subunit C, domain 1"/>
    <property type="match status" value="1"/>
</dbReference>
<feature type="binding site" evidence="11">
    <location>
        <begin position="322"/>
        <end position="324"/>
    </location>
    <ligand>
        <name>substrate</name>
    </ligand>
</feature>
<evidence type="ECO:0000313" key="14">
    <source>
        <dbReference type="EMBL" id="RAV19141.1"/>
    </source>
</evidence>
<dbReference type="SUPFAM" id="SSF51556">
    <property type="entry name" value="Metallo-dependent hydrolases"/>
    <property type="match status" value="1"/>
</dbReference>
<comment type="similarity">
    <text evidence="1 9">Belongs to the metallo-dependent hydrolases superfamily. NagA family.</text>
</comment>
<protein>
    <recommendedName>
        <fullName evidence="3">N-acetylglucosamine-6-phosphate deacetylase</fullName>
        <ecNumber evidence="2">3.5.1.25</ecNumber>
    </recommendedName>
</protein>
<evidence type="ECO:0000256" key="3">
    <source>
        <dbReference type="ARBA" id="ARBA00018029"/>
    </source>
</evidence>
<feature type="binding site" evidence="12">
    <location>
        <position position="147"/>
    </location>
    <ligand>
        <name>Zn(2+)</name>
        <dbReference type="ChEBI" id="CHEBI:29105"/>
    </ligand>
</feature>
<keyword evidence="4 12" id="KW-0479">Metal-binding</keyword>
<evidence type="ECO:0000256" key="2">
    <source>
        <dbReference type="ARBA" id="ARBA00011899"/>
    </source>
</evidence>
<dbReference type="InterPro" id="IPR032466">
    <property type="entry name" value="Metal_Hydrolase"/>
</dbReference>
<dbReference type="InterPro" id="IPR011059">
    <property type="entry name" value="Metal-dep_hydrolase_composite"/>
</dbReference>
<feature type="domain" description="Amidohydrolase-related" evidence="13">
    <location>
        <begin position="68"/>
        <end position="384"/>
    </location>
</feature>
<comment type="catalytic activity">
    <reaction evidence="7">
        <text>N-acetyl-D-glucosamine 6-phosphate + H2O = D-glucosamine 6-phosphate + acetate</text>
        <dbReference type="Rhea" id="RHEA:22936"/>
        <dbReference type="ChEBI" id="CHEBI:15377"/>
        <dbReference type="ChEBI" id="CHEBI:30089"/>
        <dbReference type="ChEBI" id="CHEBI:57513"/>
        <dbReference type="ChEBI" id="CHEBI:58725"/>
        <dbReference type="EC" id="3.5.1.25"/>
    </reaction>
</comment>
<feature type="active site" description="Proton donor/acceptor" evidence="10">
    <location>
        <position position="292"/>
    </location>
</feature>
<keyword evidence="15" id="KW-1185">Reference proteome</keyword>
<keyword evidence="5 9" id="KW-0378">Hydrolase</keyword>
<gene>
    <name evidence="14" type="primary">nagA</name>
    <name evidence="14" type="ORF">DQG23_21620</name>
</gene>
<evidence type="ECO:0000256" key="6">
    <source>
        <dbReference type="ARBA" id="ARBA00023277"/>
    </source>
</evidence>
<reference evidence="14 15" key="1">
    <citation type="journal article" date="2009" name="Int. J. Syst. Evol. Microbiol.">
        <title>Paenibacillus contaminans sp. nov., isolated from a contaminated laboratory plate.</title>
        <authorList>
            <person name="Chou J.H."/>
            <person name="Lee J.H."/>
            <person name="Lin M.C."/>
            <person name="Chang P.S."/>
            <person name="Arun A.B."/>
            <person name="Young C.C."/>
            <person name="Chen W.M."/>
        </authorList>
    </citation>
    <scope>NUCLEOTIDE SEQUENCE [LARGE SCALE GENOMIC DNA]</scope>
    <source>
        <strain evidence="14 15">CKOBP-6</strain>
    </source>
</reference>
<accession>A0A329MGR4</accession>
<evidence type="ECO:0000256" key="12">
    <source>
        <dbReference type="PIRSR" id="PIRSR038994-3"/>
    </source>
</evidence>
<evidence type="ECO:0000256" key="11">
    <source>
        <dbReference type="PIRSR" id="PIRSR038994-2"/>
    </source>
</evidence>
<comment type="cofactor">
    <cofactor evidence="12">
        <name>a divalent metal cation</name>
        <dbReference type="ChEBI" id="CHEBI:60240"/>
    </cofactor>
    <text evidence="12">Binds 1 divalent metal cation per subunit.</text>
</comment>
<dbReference type="Proteomes" id="UP000250369">
    <property type="component" value="Unassembled WGS sequence"/>
</dbReference>
<sequence length="398" mass="42597">MSEQSKGSGRRTIYKNGDFYTPEGIVRSGWMQVDGSGRIKAIGAEGTAEPERAFGDDELVVDLKGRSVLPGLIDVHVHGGGGFSMMDADRESLDGMSRFHALHGTTSFLATTVTDTDERIRQALRNAASAVQEGSVTGAELLGVHLEGPFLNAKRAGAQDQSTIRLPDLAALEQYVNDSAGLIKLVTLAPEMEGGMEAVQWLAARGITVSIGHSDATFEEAAEAVHRGASHTTHHFNGMRPLHHREPGLAGAGMMLPELTTELIADGIHVHPALVKLLFDTKGARGLCMITDAVFCAGLPDGEYEHATMKDGKVYLPDSDSLAGSSLTSIRALQNMVAFTGYPVETILPSFTETPARQCGALERKGTLEPGKDADFIVVDDRLELLATYVRGGKVYER</sequence>
<evidence type="ECO:0000256" key="10">
    <source>
        <dbReference type="PIRSR" id="PIRSR038994-1"/>
    </source>
</evidence>
<keyword evidence="6 9" id="KW-0119">Carbohydrate metabolism</keyword>
<proteinExistence type="inferred from homology"/>
<evidence type="ECO:0000259" key="13">
    <source>
        <dbReference type="Pfam" id="PF01979"/>
    </source>
</evidence>
<dbReference type="SUPFAM" id="SSF51338">
    <property type="entry name" value="Composite domain of metallo-dependent hydrolases"/>
    <property type="match status" value="1"/>
</dbReference>
<evidence type="ECO:0000256" key="1">
    <source>
        <dbReference type="ARBA" id="ARBA00010716"/>
    </source>
</evidence>
<evidence type="ECO:0000256" key="7">
    <source>
        <dbReference type="ARBA" id="ARBA00047647"/>
    </source>
</evidence>
<evidence type="ECO:0000256" key="5">
    <source>
        <dbReference type="ARBA" id="ARBA00022801"/>
    </source>
</evidence>
<dbReference type="InterPro" id="IPR006680">
    <property type="entry name" value="Amidohydro-rel"/>
</dbReference>
<dbReference type="InterPro" id="IPR003764">
    <property type="entry name" value="GlcNAc_6-P_deAcase"/>
</dbReference>
<feature type="binding site" evidence="11">
    <location>
        <position position="158"/>
    </location>
    <ligand>
        <name>substrate</name>
    </ligand>
</feature>